<dbReference type="InterPro" id="IPR001576">
    <property type="entry name" value="Phosphoglycerate_kinase"/>
</dbReference>
<evidence type="ECO:0000256" key="1">
    <source>
        <dbReference type="ARBA" id="ARBA00000642"/>
    </source>
</evidence>
<feature type="binding site" evidence="10">
    <location>
        <position position="329"/>
    </location>
    <ligand>
        <name>ATP</name>
        <dbReference type="ChEBI" id="CHEBI:30616"/>
    </ligand>
</feature>
<feature type="binding site" evidence="10">
    <location>
        <position position="211"/>
    </location>
    <ligand>
        <name>ATP</name>
        <dbReference type="ChEBI" id="CHEBI:30616"/>
    </ligand>
</feature>
<evidence type="ECO:0000256" key="5">
    <source>
        <dbReference type="ARBA" id="ARBA00022679"/>
    </source>
</evidence>
<evidence type="ECO:0000256" key="8">
    <source>
        <dbReference type="ARBA" id="ARBA00022840"/>
    </source>
</evidence>
<comment type="similarity">
    <text evidence="10 11">Belongs to the phosphoglycerate kinase family.</text>
</comment>
<dbReference type="HAMAP" id="MF_00145">
    <property type="entry name" value="Phosphoglyc_kinase"/>
    <property type="match status" value="1"/>
</dbReference>
<dbReference type="RefSeq" id="WP_125688030.1">
    <property type="nucleotide sequence ID" value="NZ_JBHSSI010000023.1"/>
</dbReference>
<dbReference type="InterPro" id="IPR015824">
    <property type="entry name" value="Phosphoglycerate_kinase_N"/>
</dbReference>
<feature type="binding site" evidence="10">
    <location>
        <begin position="59"/>
        <end position="62"/>
    </location>
    <ligand>
        <name>substrate</name>
    </ligand>
</feature>
<evidence type="ECO:0000256" key="4">
    <source>
        <dbReference type="ARBA" id="ARBA00016471"/>
    </source>
</evidence>
<dbReference type="PANTHER" id="PTHR11406:SF23">
    <property type="entry name" value="PHOSPHOGLYCERATE KINASE 1, CHLOROPLASTIC-RELATED"/>
    <property type="match status" value="1"/>
</dbReference>
<keyword evidence="9 10" id="KW-0324">Glycolysis</keyword>
<protein>
    <recommendedName>
        <fullName evidence="4 10">Phosphoglycerate kinase</fullName>
        <ecNumber evidence="3 10">2.7.2.3</ecNumber>
    </recommendedName>
</protein>
<feature type="binding site" evidence="10">
    <location>
        <position position="160"/>
    </location>
    <ligand>
        <name>substrate</name>
    </ligand>
</feature>
<dbReference type="GO" id="GO:0016301">
    <property type="term" value="F:kinase activity"/>
    <property type="evidence" value="ECO:0007669"/>
    <property type="project" value="UniProtKB-KW"/>
</dbReference>
<comment type="subcellular location">
    <subcellularLocation>
        <location evidence="10">Cytoplasm</location>
    </subcellularLocation>
</comment>
<sequence length="400" mass="42546">MAKLTVSDLDLEGKKVLMRVDFNVPIKDGVIGNDNRIVAALPTIKYVIEHGGKAILLSHLGRIKKEEDKPGLSMRPVAERLSNLLNKPVTFVPTTEGKQLEDAIDGLNNGDILVMENTRYEDVKDGEYVKRESGNDPELGKYWASLGDVFVNDAFGTAHRSHASNVGIASNMAQTAAGFLMEKEITFIGGAVDNPEHPFVAILGGAKVSDKIGVIDNLLAKADKILIGGGMTYTFYAAKGMKIGNSLVETDKIDLAKEILDKAGDKLVLPIDSVVAEKFDNDAAHKTVDGDVPDGYMALDIGPKSVAEFKDVLKDAKTVVWNGPMGVFEMSNYAEGTLEIGKFLGTLTNAKTIVGGGDSTAAVQQLGVADKLSHISTGGGASLEYLEGKTLPGIAAISEK</sequence>
<evidence type="ECO:0000313" key="13">
    <source>
        <dbReference type="Proteomes" id="UP001596283"/>
    </source>
</evidence>
<accession>A0ABW1TE61</accession>
<evidence type="ECO:0000256" key="11">
    <source>
        <dbReference type="RuleBase" id="RU000532"/>
    </source>
</evidence>
<feature type="binding site" evidence="10">
    <location>
        <position position="36"/>
    </location>
    <ligand>
        <name>substrate</name>
    </ligand>
</feature>
<gene>
    <name evidence="10" type="primary">pgk</name>
    <name evidence="12" type="ORF">ACFP1C_03155</name>
</gene>
<dbReference type="InterPro" id="IPR036043">
    <property type="entry name" value="Phosphoglycerate_kinase_sf"/>
</dbReference>
<dbReference type="PIRSF" id="PIRSF000724">
    <property type="entry name" value="Pgk"/>
    <property type="match status" value="1"/>
</dbReference>
<reference evidence="13" key="1">
    <citation type="journal article" date="2019" name="Int. J. Syst. Evol. Microbiol.">
        <title>The Global Catalogue of Microorganisms (GCM) 10K type strain sequencing project: providing services to taxonomists for standard genome sequencing and annotation.</title>
        <authorList>
            <consortium name="The Broad Institute Genomics Platform"/>
            <consortium name="The Broad Institute Genome Sequencing Center for Infectious Disease"/>
            <person name="Wu L."/>
            <person name="Ma J."/>
        </authorList>
    </citation>
    <scope>NUCLEOTIDE SEQUENCE [LARGE SCALE GENOMIC DNA]</scope>
    <source>
        <strain evidence="13">CCM 8908</strain>
    </source>
</reference>
<comment type="catalytic activity">
    <reaction evidence="1 10 11">
        <text>(2R)-3-phosphoglycerate + ATP = (2R)-3-phospho-glyceroyl phosphate + ADP</text>
        <dbReference type="Rhea" id="RHEA:14801"/>
        <dbReference type="ChEBI" id="CHEBI:30616"/>
        <dbReference type="ChEBI" id="CHEBI:57604"/>
        <dbReference type="ChEBI" id="CHEBI:58272"/>
        <dbReference type="ChEBI" id="CHEBI:456216"/>
        <dbReference type="EC" id="2.7.2.3"/>
    </reaction>
</comment>
<comment type="subunit">
    <text evidence="10">Monomer.</text>
</comment>
<dbReference type="PANTHER" id="PTHR11406">
    <property type="entry name" value="PHOSPHOGLYCERATE KINASE"/>
    <property type="match status" value="1"/>
</dbReference>
<dbReference type="Proteomes" id="UP001596283">
    <property type="component" value="Unassembled WGS sequence"/>
</dbReference>
<dbReference type="InterPro" id="IPR015911">
    <property type="entry name" value="Phosphoglycerate_kinase_CS"/>
</dbReference>
<dbReference type="PRINTS" id="PR00477">
    <property type="entry name" value="PHGLYCKINASE"/>
</dbReference>
<evidence type="ECO:0000256" key="3">
    <source>
        <dbReference type="ARBA" id="ARBA00013061"/>
    </source>
</evidence>
<feature type="binding site" evidence="10">
    <location>
        <begin position="21"/>
        <end position="23"/>
    </location>
    <ligand>
        <name>substrate</name>
    </ligand>
</feature>
<organism evidence="12 13">
    <name type="scientific">Levilactobacillus fujinensis</name>
    <dbReference type="NCBI Taxonomy" id="2486024"/>
    <lineage>
        <taxon>Bacteria</taxon>
        <taxon>Bacillati</taxon>
        <taxon>Bacillota</taxon>
        <taxon>Bacilli</taxon>
        <taxon>Lactobacillales</taxon>
        <taxon>Lactobacillaceae</taxon>
        <taxon>Levilactobacillus</taxon>
    </lineage>
</organism>
<keyword evidence="10" id="KW-0963">Cytoplasm</keyword>
<feature type="binding site" evidence="10">
    <location>
        <begin position="356"/>
        <end position="359"/>
    </location>
    <ligand>
        <name>ATP</name>
        <dbReference type="ChEBI" id="CHEBI:30616"/>
    </ligand>
</feature>
<keyword evidence="5 10" id="KW-0808">Transferase</keyword>
<keyword evidence="8 10" id="KW-0067">ATP-binding</keyword>
<keyword evidence="13" id="KW-1185">Reference proteome</keyword>
<name>A0ABW1TE61_9LACO</name>
<comment type="caution">
    <text evidence="12">The sequence shown here is derived from an EMBL/GenBank/DDBJ whole genome shotgun (WGS) entry which is preliminary data.</text>
</comment>
<evidence type="ECO:0000256" key="7">
    <source>
        <dbReference type="ARBA" id="ARBA00022777"/>
    </source>
</evidence>
<keyword evidence="7 10" id="KW-0418">Kinase</keyword>
<comment type="caution">
    <text evidence="10">Lacks conserved residue(s) required for the propagation of feature annotation.</text>
</comment>
<evidence type="ECO:0000256" key="9">
    <source>
        <dbReference type="ARBA" id="ARBA00023152"/>
    </source>
</evidence>
<dbReference type="EC" id="2.7.2.3" evidence="3 10"/>
<keyword evidence="6 10" id="KW-0547">Nucleotide-binding</keyword>
<proteinExistence type="inferred from homology"/>
<dbReference type="PROSITE" id="PS00111">
    <property type="entry name" value="PGLYCERATE_KINASE"/>
    <property type="match status" value="1"/>
</dbReference>
<dbReference type="Pfam" id="PF00162">
    <property type="entry name" value="PGK"/>
    <property type="match status" value="1"/>
</dbReference>
<dbReference type="CDD" id="cd00318">
    <property type="entry name" value="Phosphoglycerate_kinase"/>
    <property type="match status" value="1"/>
</dbReference>
<evidence type="ECO:0000256" key="6">
    <source>
        <dbReference type="ARBA" id="ARBA00022741"/>
    </source>
</evidence>
<comment type="pathway">
    <text evidence="2 10">Carbohydrate degradation; glycolysis; pyruvate from D-glyceraldehyde 3-phosphate: step 2/5.</text>
</comment>
<dbReference type="Gene3D" id="3.40.50.1260">
    <property type="entry name" value="Phosphoglycerate kinase, N-terminal domain"/>
    <property type="match status" value="2"/>
</dbReference>
<dbReference type="EMBL" id="JBHSSI010000023">
    <property type="protein sequence ID" value="MFC6259934.1"/>
    <property type="molecule type" value="Genomic_DNA"/>
</dbReference>
<evidence type="ECO:0000313" key="12">
    <source>
        <dbReference type="EMBL" id="MFC6259934.1"/>
    </source>
</evidence>
<dbReference type="SUPFAM" id="SSF53748">
    <property type="entry name" value="Phosphoglycerate kinase"/>
    <property type="match status" value="1"/>
</dbReference>
<evidence type="ECO:0000256" key="2">
    <source>
        <dbReference type="ARBA" id="ARBA00004838"/>
    </source>
</evidence>
<evidence type="ECO:0000256" key="10">
    <source>
        <dbReference type="HAMAP-Rule" id="MF_00145"/>
    </source>
</evidence>
<feature type="binding site" evidence="10">
    <location>
        <position position="119"/>
    </location>
    <ligand>
        <name>substrate</name>
    </ligand>
</feature>